<feature type="transmembrane region" description="Helical" evidence="1">
    <location>
        <begin position="52"/>
        <end position="72"/>
    </location>
</feature>
<feature type="transmembrane region" description="Helical" evidence="1">
    <location>
        <begin position="87"/>
        <end position="107"/>
    </location>
</feature>
<accession>A0A1H6CT91</accession>
<dbReference type="OrthoDB" id="3429272at2"/>
<evidence type="ECO:0000256" key="1">
    <source>
        <dbReference type="SAM" id="Phobius"/>
    </source>
</evidence>
<organism evidence="2 3">
    <name type="scientific">Thermomonospora echinospora</name>
    <dbReference type="NCBI Taxonomy" id="1992"/>
    <lineage>
        <taxon>Bacteria</taxon>
        <taxon>Bacillati</taxon>
        <taxon>Actinomycetota</taxon>
        <taxon>Actinomycetes</taxon>
        <taxon>Streptosporangiales</taxon>
        <taxon>Thermomonosporaceae</taxon>
        <taxon>Thermomonospora</taxon>
    </lineage>
</organism>
<proteinExistence type="predicted"/>
<keyword evidence="3" id="KW-1185">Reference proteome</keyword>
<dbReference type="EMBL" id="FNVO01000011">
    <property type="protein sequence ID" value="SEG76259.1"/>
    <property type="molecule type" value="Genomic_DNA"/>
</dbReference>
<evidence type="ECO:0000313" key="2">
    <source>
        <dbReference type="EMBL" id="SEG76259.1"/>
    </source>
</evidence>
<feature type="transmembrane region" description="Helical" evidence="1">
    <location>
        <begin position="113"/>
        <end position="131"/>
    </location>
</feature>
<keyword evidence="1" id="KW-0472">Membrane</keyword>
<dbReference type="AlphaFoldDB" id="A0A1H6CT91"/>
<name>A0A1H6CT91_9ACTN</name>
<sequence>MPDSMAASAVLAQAEALQDKVRHRSLWYARYLRCYGAAAFVMTLMLCWGKGWVVGSVALWGVVIAALSVYAARQPVARRGFGRRHRLIIGCWAVLYAAVLVPGTIWFQGEPVWWLPGAVLVSLPAFIGAHLEGRR</sequence>
<dbReference type="Proteomes" id="UP000236723">
    <property type="component" value="Unassembled WGS sequence"/>
</dbReference>
<reference evidence="3" key="1">
    <citation type="submission" date="2016-10" db="EMBL/GenBank/DDBJ databases">
        <authorList>
            <person name="Varghese N."/>
            <person name="Submissions S."/>
        </authorList>
    </citation>
    <scope>NUCLEOTIDE SEQUENCE [LARGE SCALE GENOMIC DNA]</scope>
    <source>
        <strain evidence="3">DSM 43163</strain>
    </source>
</reference>
<evidence type="ECO:0000313" key="3">
    <source>
        <dbReference type="Proteomes" id="UP000236723"/>
    </source>
</evidence>
<protein>
    <submittedName>
        <fullName evidence="2">Uncharacterized protein</fullName>
    </submittedName>
</protein>
<keyword evidence="1" id="KW-1133">Transmembrane helix</keyword>
<keyword evidence="1" id="KW-0812">Transmembrane</keyword>
<dbReference type="RefSeq" id="WP_103940206.1">
    <property type="nucleotide sequence ID" value="NZ_FNVO01000011.1"/>
</dbReference>
<gene>
    <name evidence="2" type="ORF">SAMN04489712_111142</name>
</gene>
<feature type="transmembrane region" description="Helical" evidence="1">
    <location>
        <begin position="27"/>
        <end position="46"/>
    </location>
</feature>